<sequence length="145" mass="16763">MDMDSSLYDDYRAKLDREFNLKADRVMRALYIFLAFCVLLCATVFYFSAREEKSREAVVAEVVAIKKEHSGGSAGVRYDYLTFKIRIPQGEFWSAEEVRIKDCPQVFHGQLQKVWLVRNGYMFREGGETYTTEGLITFCKTPRAG</sequence>
<keyword evidence="1" id="KW-0472">Membrane</keyword>
<keyword evidence="1" id="KW-0812">Transmembrane</keyword>
<comment type="caution">
    <text evidence="2">The sequence shown here is derived from an EMBL/GenBank/DDBJ whole genome shotgun (WGS) entry which is preliminary data.</text>
</comment>
<dbReference type="AlphaFoldDB" id="A0A1F6DD40"/>
<gene>
    <name evidence="2" type="ORF">A3C89_02400</name>
</gene>
<reference evidence="2 3" key="1">
    <citation type="journal article" date="2016" name="Nat. Commun.">
        <title>Thousands of microbial genomes shed light on interconnected biogeochemical processes in an aquifer system.</title>
        <authorList>
            <person name="Anantharaman K."/>
            <person name="Brown C.T."/>
            <person name="Hug L.A."/>
            <person name="Sharon I."/>
            <person name="Castelle C.J."/>
            <person name="Probst A.J."/>
            <person name="Thomas B.C."/>
            <person name="Singh A."/>
            <person name="Wilkins M.J."/>
            <person name="Karaoz U."/>
            <person name="Brodie E.L."/>
            <person name="Williams K.H."/>
            <person name="Hubbard S.S."/>
            <person name="Banfield J.F."/>
        </authorList>
    </citation>
    <scope>NUCLEOTIDE SEQUENCE [LARGE SCALE GENOMIC DNA]</scope>
</reference>
<protein>
    <submittedName>
        <fullName evidence="2">Uncharacterized protein</fullName>
    </submittedName>
</protein>
<name>A0A1F6DD40_9BACT</name>
<evidence type="ECO:0000313" key="3">
    <source>
        <dbReference type="Proteomes" id="UP000178794"/>
    </source>
</evidence>
<dbReference type="Proteomes" id="UP000178794">
    <property type="component" value="Unassembled WGS sequence"/>
</dbReference>
<proteinExistence type="predicted"/>
<accession>A0A1F6DD40</accession>
<keyword evidence="1" id="KW-1133">Transmembrane helix</keyword>
<dbReference type="EMBL" id="MFLF01000016">
    <property type="protein sequence ID" value="OGG59334.1"/>
    <property type="molecule type" value="Genomic_DNA"/>
</dbReference>
<evidence type="ECO:0000313" key="2">
    <source>
        <dbReference type="EMBL" id="OGG59334.1"/>
    </source>
</evidence>
<feature type="transmembrane region" description="Helical" evidence="1">
    <location>
        <begin position="29"/>
        <end position="47"/>
    </location>
</feature>
<evidence type="ECO:0000256" key="1">
    <source>
        <dbReference type="SAM" id="Phobius"/>
    </source>
</evidence>
<organism evidence="2 3">
    <name type="scientific">Candidatus Kaiserbacteria bacterium RIFCSPHIGHO2_02_FULL_50_50</name>
    <dbReference type="NCBI Taxonomy" id="1798492"/>
    <lineage>
        <taxon>Bacteria</taxon>
        <taxon>Candidatus Kaiseribacteriota</taxon>
    </lineage>
</organism>